<evidence type="ECO:0000313" key="8">
    <source>
        <dbReference type="EMBL" id="PSJ31785.1"/>
    </source>
</evidence>
<dbReference type="AlphaFoldDB" id="A0A2P7Q1E8"/>
<dbReference type="GO" id="GO:0004150">
    <property type="term" value="F:dihydroneopterin aldolase activity"/>
    <property type="evidence" value="ECO:0007669"/>
    <property type="project" value="UniProtKB-UniRule"/>
</dbReference>
<keyword evidence="8" id="KW-0378">Hydrolase</keyword>
<accession>A0A2P7Q1E8</accession>
<evidence type="ECO:0000256" key="5">
    <source>
        <dbReference type="ARBA" id="ARBA00023239"/>
    </source>
</evidence>
<keyword evidence="9" id="KW-1185">Reference proteome</keyword>
<dbReference type="GO" id="GO:0046656">
    <property type="term" value="P:folic acid biosynthetic process"/>
    <property type="evidence" value="ECO:0007669"/>
    <property type="project" value="UniProtKB-UniRule"/>
</dbReference>
<dbReference type="OrthoDB" id="9808041at2"/>
<evidence type="ECO:0000256" key="1">
    <source>
        <dbReference type="ARBA" id="ARBA00001353"/>
    </source>
</evidence>
<comment type="similarity">
    <text evidence="3 6">Belongs to the DHNA family.</text>
</comment>
<evidence type="ECO:0000256" key="4">
    <source>
        <dbReference type="ARBA" id="ARBA00022909"/>
    </source>
</evidence>
<evidence type="ECO:0000256" key="2">
    <source>
        <dbReference type="ARBA" id="ARBA00005013"/>
    </source>
</evidence>
<evidence type="ECO:0000313" key="9">
    <source>
        <dbReference type="Proteomes" id="UP000241434"/>
    </source>
</evidence>
<dbReference type="Gene3D" id="3.30.1130.10">
    <property type="match status" value="1"/>
</dbReference>
<organism evidence="8 9">
    <name type="scientific">Peptostreptococcus russellii</name>
    <dbReference type="NCBI Taxonomy" id="215200"/>
    <lineage>
        <taxon>Bacteria</taxon>
        <taxon>Bacillati</taxon>
        <taxon>Bacillota</taxon>
        <taxon>Clostridia</taxon>
        <taxon>Peptostreptococcales</taxon>
        <taxon>Peptostreptococcaceae</taxon>
        <taxon>Peptostreptococcus</taxon>
    </lineage>
</organism>
<comment type="catalytic activity">
    <reaction evidence="1 6">
        <text>7,8-dihydroneopterin = 6-hydroxymethyl-7,8-dihydropterin + glycolaldehyde</text>
        <dbReference type="Rhea" id="RHEA:10540"/>
        <dbReference type="ChEBI" id="CHEBI:17001"/>
        <dbReference type="ChEBI" id="CHEBI:17071"/>
        <dbReference type="ChEBI" id="CHEBI:44841"/>
        <dbReference type="EC" id="4.1.2.25"/>
    </reaction>
</comment>
<dbReference type="GO" id="GO:0005737">
    <property type="term" value="C:cytoplasm"/>
    <property type="evidence" value="ECO:0007669"/>
    <property type="project" value="TreeGrafter"/>
</dbReference>
<sequence>MDKLILKSCKFYGYHGSAENERMFGQSFIVDVELYLDTRLAGETDLVSDAVDYGRVYDIIEDHVENESFSLIESLAEKISSNVLEEFAIVNGILVRIKKPQSKIMGKYDYVAIEIERFRE</sequence>
<dbReference type="UniPathway" id="UPA00077">
    <property type="reaction ID" value="UER00154"/>
</dbReference>
<feature type="domain" description="Dihydroneopterin aldolase/epimerase" evidence="7">
    <location>
        <begin position="4"/>
        <end position="117"/>
    </location>
</feature>
<keyword evidence="5 6" id="KW-0456">Lyase</keyword>
<name>A0A2P7Q1E8_9FIRM</name>
<comment type="caution">
    <text evidence="8">The sequence shown here is derived from an EMBL/GenBank/DDBJ whole genome shotgun (WGS) entry which is preliminary data.</text>
</comment>
<evidence type="ECO:0000259" key="7">
    <source>
        <dbReference type="SMART" id="SM00905"/>
    </source>
</evidence>
<evidence type="ECO:0000256" key="6">
    <source>
        <dbReference type="RuleBase" id="RU362079"/>
    </source>
</evidence>
<dbReference type="RefSeq" id="WP_106776531.1">
    <property type="nucleotide sequence ID" value="NZ_JYGE01000003.1"/>
</dbReference>
<protein>
    <recommendedName>
        <fullName evidence="6">7,8-dihydroneopterin aldolase</fullName>
        <ecNumber evidence="6">4.1.2.25</ecNumber>
    </recommendedName>
</protein>
<dbReference type="InterPro" id="IPR043133">
    <property type="entry name" value="GTP-CH-I_C/QueF"/>
</dbReference>
<dbReference type="EC" id="4.1.2.25" evidence="6"/>
<evidence type="ECO:0000256" key="3">
    <source>
        <dbReference type="ARBA" id="ARBA00005708"/>
    </source>
</evidence>
<dbReference type="Pfam" id="PF02152">
    <property type="entry name" value="FolB"/>
    <property type="match status" value="1"/>
</dbReference>
<dbReference type="GO" id="GO:0046654">
    <property type="term" value="P:tetrahydrofolate biosynthetic process"/>
    <property type="evidence" value="ECO:0007669"/>
    <property type="project" value="UniProtKB-UniRule"/>
</dbReference>
<comment type="pathway">
    <text evidence="2 6">Cofactor biosynthesis; tetrahydrofolate biosynthesis; 2-amino-4-hydroxy-6-hydroxymethyl-7,8-dihydropteridine diphosphate from 7,8-dihydroneopterin triphosphate: step 3/4.</text>
</comment>
<gene>
    <name evidence="8" type="ORF">UF10_03970</name>
</gene>
<dbReference type="NCBIfam" id="TIGR00525">
    <property type="entry name" value="folB"/>
    <property type="match status" value="1"/>
</dbReference>
<proteinExistence type="inferred from homology"/>
<dbReference type="NCBIfam" id="TIGR00526">
    <property type="entry name" value="folB_dom"/>
    <property type="match status" value="1"/>
</dbReference>
<dbReference type="InterPro" id="IPR006156">
    <property type="entry name" value="Dihydroneopterin_aldolase"/>
</dbReference>
<dbReference type="PANTHER" id="PTHR42844:SF1">
    <property type="entry name" value="DIHYDRONEOPTERIN ALDOLASE 1-RELATED"/>
    <property type="match status" value="1"/>
</dbReference>
<keyword evidence="4 6" id="KW-0289">Folate biosynthesis</keyword>
<dbReference type="SUPFAM" id="SSF55620">
    <property type="entry name" value="Tetrahydrobiopterin biosynthesis enzymes-like"/>
    <property type="match status" value="1"/>
</dbReference>
<dbReference type="InterPro" id="IPR006157">
    <property type="entry name" value="FolB_dom"/>
</dbReference>
<dbReference type="EMBL" id="JYGE01000003">
    <property type="protein sequence ID" value="PSJ31785.1"/>
    <property type="molecule type" value="Genomic_DNA"/>
</dbReference>
<reference evidence="8" key="1">
    <citation type="thesis" date="2015" institute="Rutgers" country="The State University of New Jersey, 14 College Farm Rd., New Brunswick, NJ, USA">
        <title>Ammonia toxicity in bacteria and its implications for treatment of and resource recovery from highly nitrogenous organic wastes.</title>
        <authorList>
            <person name="Luther A.K."/>
        </authorList>
    </citation>
    <scope>NUCLEOTIDE SEQUENCE</scope>
    <source>
        <strain evidence="8">RT-10B</strain>
    </source>
</reference>
<dbReference type="Proteomes" id="UP000241434">
    <property type="component" value="Unassembled WGS sequence"/>
</dbReference>
<dbReference type="SMART" id="SM00905">
    <property type="entry name" value="FolB"/>
    <property type="match status" value="1"/>
</dbReference>
<comment type="function">
    <text evidence="6">Catalyzes the conversion of 7,8-dihydroneopterin to 6-hydroxymethyl-7,8-dihydropterin.</text>
</comment>
<dbReference type="CDD" id="cd00534">
    <property type="entry name" value="DHNA_DHNTPE"/>
    <property type="match status" value="1"/>
</dbReference>
<dbReference type="FunFam" id="3.30.1130.10:FF:000003">
    <property type="entry name" value="7,8-dihydroneopterin aldolase"/>
    <property type="match status" value="1"/>
</dbReference>
<dbReference type="GO" id="GO:0016787">
    <property type="term" value="F:hydrolase activity"/>
    <property type="evidence" value="ECO:0007669"/>
    <property type="project" value="UniProtKB-KW"/>
</dbReference>
<dbReference type="PANTHER" id="PTHR42844">
    <property type="entry name" value="DIHYDRONEOPTERIN ALDOLASE 1-RELATED"/>
    <property type="match status" value="1"/>
</dbReference>